<evidence type="ECO:0000313" key="1">
    <source>
        <dbReference type="EMBL" id="SEO27603.1"/>
    </source>
</evidence>
<dbReference type="AlphaFoldDB" id="A0A1H8NDV1"/>
<protein>
    <submittedName>
        <fullName evidence="1">Uncharacterized protein</fullName>
    </submittedName>
</protein>
<sequence length="80" mass="8804">MSRSFHILALFDPAFLWHMTHSDDPFDPWDSSKLKRVNTIPGKAFNNIACAVNQNDDLQVCSVTQDGGLFHAIRGGGDGT</sequence>
<evidence type="ECO:0000313" key="2">
    <source>
        <dbReference type="Proteomes" id="UP000183898"/>
    </source>
</evidence>
<organism evidence="1 2">
    <name type="scientific">Nitrosospira multiformis</name>
    <dbReference type="NCBI Taxonomy" id="1231"/>
    <lineage>
        <taxon>Bacteria</taxon>
        <taxon>Pseudomonadati</taxon>
        <taxon>Pseudomonadota</taxon>
        <taxon>Betaproteobacteria</taxon>
        <taxon>Nitrosomonadales</taxon>
        <taxon>Nitrosomonadaceae</taxon>
        <taxon>Nitrosospira</taxon>
    </lineage>
</organism>
<reference evidence="1 2" key="1">
    <citation type="submission" date="2016-10" db="EMBL/GenBank/DDBJ databases">
        <authorList>
            <person name="de Groot N.N."/>
        </authorList>
    </citation>
    <scope>NUCLEOTIDE SEQUENCE [LARGE SCALE GENOMIC DNA]</scope>
    <source>
        <strain evidence="1 2">Nl18</strain>
    </source>
</reference>
<dbReference type="EMBL" id="FOCT01000016">
    <property type="protein sequence ID" value="SEO27603.1"/>
    <property type="molecule type" value="Genomic_DNA"/>
</dbReference>
<name>A0A1H8NDV1_9PROT</name>
<gene>
    <name evidence="1" type="ORF">SAMN05216404_1164</name>
</gene>
<dbReference type="Proteomes" id="UP000183898">
    <property type="component" value="Unassembled WGS sequence"/>
</dbReference>
<proteinExistence type="predicted"/>
<accession>A0A1H8NDV1</accession>
<dbReference type="RefSeq" id="WP_139176935.1">
    <property type="nucleotide sequence ID" value="NZ_FOCT01000016.1"/>
</dbReference>